<proteinExistence type="predicted"/>
<feature type="non-terminal residue" evidence="1">
    <location>
        <position position="164"/>
    </location>
</feature>
<accession>A0A430LVC9</accession>
<dbReference type="Proteomes" id="UP000287124">
    <property type="component" value="Unassembled WGS sequence"/>
</dbReference>
<gene>
    <name evidence="1" type="ORF">BHE90_005795</name>
</gene>
<dbReference type="AlphaFoldDB" id="A0A430LVC9"/>
<keyword evidence="2" id="KW-1185">Reference proteome</keyword>
<organism evidence="1 2">
    <name type="scientific">Fusarium euwallaceae</name>
    <dbReference type="NCBI Taxonomy" id="1147111"/>
    <lineage>
        <taxon>Eukaryota</taxon>
        <taxon>Fungi</taxon>
        <taxon>Dikarya</taxon>
        <taxon>Ascomycota</taxon>
        <taxon>Pezizomycotina</taxon>
        <taxon>Sordariomycetes</taxon>
        <taxon>Hypocreomycetidae</taxon>
        <taxon>Hypocreales</taxon>
        <taxon>Nectriaceae</taxon>
        <taxon>Fusarium</taxon>
        <taxon>Fusarium solani species complex</taxon>
    </lineage>
</organism>
<evidence type="ECO:0000313" key="2">
    <source>
        <dbReference type="Proteomes" id="UP000287124"/>
    </source>
</evidence>
<sequence>MLKSWGFWVYGWFERYLDVAREVLFLRARVLGTAASTSVLVLTWTPLPYTEALRTASLALILNQGQTTIKASGRSPARETFDIHQPHERYIPHTQEYAGPIPRRGRYAILILGRAGRAASATIRRRCEHVSRPPGPRDHEGSPIIEAVRRPIPVAAPLGIGHPI</sequence>
<reference evidence="1 2" key="1">
    <citation type="submission" date="2017-06" db="EMBL/GenBank/DDBJ databases">
        <title>Comparative genomic analysis of Ambrosia Fusariam Clade fungi.</title>
        <authorList>
            <person name="Stajich J.E."/>
            <person name="Carrillo J."/>
            <person name="Kijimoto T."/>
            <person name="Eskalen A."/>
            <person name="O'Donnell K."/>
            <person name="Kasson M."/>
        </authorList>
    </citation>
    <scope>NUCLEOTIDE SEQUENCE [LARGE SCALE GENOMIC DNA]</scope>
    <source>
        <strain evidence="1 2">UCR1854</strain>
    </source>
</reference>
<evidence type="ECO:0000313" key="1">
    <source>
        <dbReference type="EMBL" id="RTE79678.1"/>
    </source>
</evidence>
<comment type="caution">
    <text evidence="1">The sequence shown here is derived from an EMBL/GenBank/DDBJ whole genome shotgun (WGS) entry which is preliminary data.</text>
</comment>
<name>A0A430LVC9_9HYPO</name>
<protein>
    <submittedName>
        <fullName evidence="1">Uncharacterized protein</fullName>
    </submittedName>
</protein>
<dbReference type="EMBL" id="MIKF01000070">
    <property type="protein sequence ID" value="RTE79678.1"/>
    <property type="molecule type" value="Genomic_DNA"/>
</dbReference>